<keyword evidence="5" id="KW-1185">Reference proteome</keyword>
<evidence type="ECO:0000256" key="2">
    <source>
        <dbReference type="ARBA" id="ARBA00022801"/>
    </source>
</evidence>
<comment type="caution">
    <text evidence="4">The sequence shown here is derived from an EMBL/GenBank/DDBJ whole genome shotgun (WGS) entry which is preliminary data.</text>
</comment>
<evidence type="ECO:0000313" key="4">
    <source>
        <dbReference type="EMBL" id="TDW17858.1"/>
    </source>
</evidence>
<accession>A0A4R7ZMZ7</accession>
<name>A0A4R7ZMZ7_9ACTN</name>
<dbReference type="NCBIfam" id="TIGR02286">
    <property type="entry name" value="PaaD"/>
    <property type="match status" value="1"/>
</dbReference>
<dbReference type="InterPro" id="IPR052723">
    <property type="entry name" value="Acyl-CoA_thioesterase_PaaI"/>
</dbReference>
<dbReference type="Gene3D" id="3.10.129.10">
    <property type="entry name" value="Hotdog Thioesterase"/>
    <property type="match status" value="1"/>
</dbReference>
<dbReference type="NCBIfam" id="TIGR00369">
    <property type="entry name" value="unchar_dom_1"/>
    <property type="match status" value="1"/>
</dbReference>
<evidence type="ECO:0000256" key="1">
    <source>
        <dbReference type="ARBA" id="ARBA00008324"/>
    </source>
</evidence>
<dbReference type="PANTHER" id="PTHR42856:SF1">
    <property type="entry name" value="ACYL-COENZYME A THIOESTERASE PAAI"/>
    <property type="match status" value="1"/>
</dbReference>
<dbReference type="EMBL" id="SODF01000002">
    <property type="protein sequence ID" value="TDW17858.1"/>
    <property type="molecule type" value="Genomic_DNA"/>
</dbReference>
<keyword evidence="2" id="KW-0378">Hydrolase</keyword>
<proteinExistence type="inferred from homology"/>
<sequence length="153" mass="16422">MSQTSSRWGRPVGDELAARVAAAMWAEDTASAGLGMRLVDVGEGTARVELTVRDDMVNGHAIAHGGFVFSLADSAFAFACNSRNQVTVAQACDIVFVAPAYRGDVLVAEARERTTFGRNAIYDVTVTRGDEVIAEFRGRSRRLSGTIIPLEDL</sequence>
<dbReference type="GO" id="GO:0016289">
    <property type="term" value="F:acyl-CoA hydrolase activity"/>
    <property type="evidence" value="ECO:0007669"/>
    <property type="project" value="TreeGrafter"/>
</dbReference>
<comment type="similarity">
    <text evidence="1">Belongs to the thioesterase PaaI family.</text>
</comment>
<dbReference type="Proteomes" id="UP000295447">
    <property type="component" value="Unassembled WGS sequence"/>
</dbReference>
<gene>
    <name evidence="4" type="ORF">EV650_4436</name>
</gene>
<dbReference type="PANTHER" id="PTHR42856">
    <property type="entry name" value="ACYL-COENZYME A THIOESTERASE PAAI"/>
    <property type="match status" value="1"/>
</dbReference>
<organism evidence="4 5">
    <name type="scientific">Kribbella kalugense</name>
    <dbReference type="NCBI Taxonomy" id="2512221"/>
    <lineage>
        <taxon>Bacteria</taxon>
        <taxon>Bacillati</taxon>
        <taxon>Actinomycetota</taxon>
        <taxon>Actinomycetes</taxon>
        <taxon>Propionibacteriales</taxon>
        <taxon>Kribbellaceae</taxon>
        <taxon>Kribbella</taxon>
    </lineage>
</organism>
<dbReference type="SUPFAM" id="SSF54637">
    <property type="entry name" value="Thioesterase/thiol ester dehydrase-isomerase"/>
    <property type="match status" value="1"/>
</dbReference>
<dbReference type="Pfam" id="PF03061">
    <property type="entry name" value="4HBT"/>
    <property type="match status" value="1"/>
</dbReference>
<evidence type="ECO:0000259" key="3">
    <source>
        <dbReference type="Pfam" id="PF03061"/>
    </source>
</evidence>
<feature type="domain" description="Thioesterase" evidence="3">
    <location>
        <begin position="62"/>
        <end position="132"/>
    </location>
</feature>
<dbReference type="InterPro" id="IPR011973">
    <property type="entry name" value="PaaD"/>
</dbReference>
<dbReference type="AlphaFoldDB" id="A0A4R7ZMZ7"/>
<evidence type="ECO:0000313" key="5">
    <source>
        <dbReference type="Proteomes" id="UP000295447"/>
    </source>
</evidence>
<reference evidence="4 5" key="1">
    <citation type="submission" date="2019-03" db="EMBL/GenBank/DDBJ databases">
        <title>Genomic Encyclopedia of Type Strains, Phase III (KMG-III): the genomes of soil and plant-associated and newly described type strains.</title>
        <authorList>
            <person name="Whitman W."/>
        </authorList>
    </citation>
    <scope>NUCLEOTIDE SEQUENCE [LARGE SCALE GENOMIC DNA]</scope>
    <source>
        <strain evidence="4 5">VKM Ac-2570</strain>
    </source>
</reference>
<protein>
    <submittedName>
        <fullName evidence="4">Acyl-CoA thioesterase</fullName>
    </submittedName>
</protein>
<dbReference type="InterPro" id="IPR003736">
    <property type="entry name" value="PAAI_dom"/>
</dbReference>
<dbReference type="InterPro" id="IPR006683">
    <property type="entry name" value="Thioestr_dom"/>
</dbReference>
<dbReference type="FunFam" id="3.10.129.10:FF:000022">
    <property type="entry name" value="Phenylacetic acid degradation protein"/>
    <property type="match status" value="1"/>
</dbReference>
<dbReference type="InterPro" id="IPR029069">
    <property type="entry name" value="HotDog_dom_sf"/>
</dbReference>
<dbReference type="CDD" id="cd03443">
    <property type="entry name" value="PaaI_thioesterase"/>
    <property type="match status" value="1"/>
</dbReference>